<reference evidence="1 2" key="1">
    <citation type="submission" date="2018-06" db="EMBL/GenBank/DDBJ databases">
        <title>Genomic Encyclopedia of Archaeal and Bacterial Type Strains, Phase II (KMG-II): from individual species to whole genera.</title>
        <authorList>
            <person name="Goeker M."/>
        </authorList>
    </citation>
    <scope>NUCLEOTIDE SEQUENCE [LARGE SCALE GENOMIC DNA]</scope>
    <source>
        <strain evidence="1 2">T4</strain>
    </source>
</reference>
<accession>A0A326RMY5</accession>
<evidence type="ECO:0000313" key="2">
    <source>
        <dbReference type="Proteomes" id="UP000248917"/>
    </source>
</evidence>
<dbReference type="EMBL" id="QKTX01000009">
    <property type="protein sequence ID" value="PZV82238.1"/>
    <property type="molecule type" value="Genomic_DNA"/>
</dbReference>
<name>A0A326RMY5_9BACT</name>
<dbReference type="Proteomes" id="UP000248917">
    <property type="component" value="Unassembled WGS sequence"/>
</dbReference>
<evidence type="ECO:0000313" key="1">
    <source>
        <dbReference type="EMBL" id="PZV82238.1"/>
    </source>
</evidence>
<proteinExistence type="predicted"/>
<sequence>MPKQFLLFLTFIGKLSAMKKLVTLLFLLTLSLTGFSKDPDSKTFLALFKVKELRTHKTNLKEIESQFSSFFSTKTYDGNSELALLIEIPSCDFDECFLGEFLVDLGDGSKIQLQNLAFRLFDLSENKSLYQSYLAMYEAELSQKKKTQKTAKSASMP</sequence>
<keyword evidence="2" id="KW-1185">Reference proteome</keyword>
<gene>
    <name evidence="1" type="ORF">CLV31_10999</name>
</gene>
<dbReference type="AlphaFoldDB" id="A0A326RMY5"/>
<protein>
    <submittedName>
        <fullName evidence="1">Uncharacterized protein</fullName>
    </submittedName>
</protein>
<comment type="caution">
    <text evidence="1">The sequence shown here is derived from an EMBL/GenBank/DDBJ whole genome shotgun (WGS) entry which is preliminary data.</text>
</comment>
<organism evidence="1 2">
    <name type="scientific">Algoriphagus aquaeductus</name>
    <dbReference type="NCBI Taxonomy" id="475299"/>
    <lineage>
        <taxon>Bacteria</taxon>
        <taxon>Pseudomonadati</taxon>
        <taxon>Bacteroidota</taxon>
        <taxon>Cytophagia</taxon>
        <taxon>Cytophagales</taxon>
        <taxon>Cyclobacteriaceae</taxon>
        <taxon>Algoriphagus</taxon>
    </lineage>
</organism>